<keyword evidence="2" id="KW-0812">Transmembrane</keyword>
<reference evidence="3 4" key="1">
    <citation type="submission" date="2013-07" db="EMBL/GenBank/DDBJ databases">
        <authorList>
            <person name="Chung I.-Y."/>
            <person name="Cho Y.-H."/>
        </authorList>
    </citation>
    <scope>NUCLEOTIDE SEQUENCE [LARGE SCALE GENOMIC DNA]</scope>
</reference>
<feature type="transmembrane region" description="Helical" evidence="2">
    <location>
        <begin position="104"/>
        <end position="127"/>
    </location>
</feature>
<feature type="compositionally biased region" description="Polar residues" evidence="1">
    <location>
        <begin position="1"/>
        <end position="10"/>
    </location>
</feature>
<feature type="transmembrane region" description="Helical" evidence="2">
    <location>
        <begin position="34"/>
        <end position="52"/>
    </location>
</feature>
<dbReference type="KEGG" id="vg:20283558"/>
<evidence type="ECO:0000313" key="3">
    <source>
        <dbReference type="EMBL" id="AGZ17215.1"/>
    </source>
</evidence>
<dbReference type="RefSeq" id="YP_009055248.1">
    <property type="nucleotide sequence ID" value="NC_024782.1"/>
</dbReference>
<dbReference type="GeneID" id="20283558"/>
<protein>
    <submittedName>
        <fullName evidence="3">Uncharacterized protein</fullName>
    </submittedName>
</protein>
<dbReference type="OrthoDB" id="13273at10239"/>
<evidence type="ECO:0000256" key="2">
    <source>
        <dbReference type="SAM" id="Phobius"/>
    </source>
</evidence>
<accession>A0A075CF93</accession>
<sequence length="156" mass="17108">MRTYPQFGQRSQRKHQMPDPASTSAGSAALLKMFGIHISAGALAAALGFLVLWPRTMKEGFARLFCTIVASSVFGPILVVYLHSKRPELFESAHVVAGLYQLEPAVGLLFVSAPLLVIAGLPAWWLIGAALRLFERDGDSWLGAFAQWVKRKLENN</sequence>
<keyword evidence="2" id="KW-1133">Transmembrane helix</keyword>
<feature type="region of interest" description="Disordered" evidence="1">
    <location>
        <begin position="1"/>
        <end position="22"/>
    </location>
</feature>
<proteinExistence type="predicted"/>
<dbReference type="Proteomes" id="UP000028560">
    <property type="component" value="Segment"/>
</dbReference>
<feature type="transmembrane region" description="Helical" evidence="2">
    <location>
        <begin position="64"/>
        <end position="84"/>
    </location>
</feature>
<dbReference type="EMBL" id="KF475786">
    <property type="protein sequence ID" value="AGZ17215.1"/>
    <property type="molecule type" value="Genomic_DNA"/>
</dbReference>
<name>A0A075CF93_9CAUD</name>
<gene>
    <name evidence="3" type="ORF">MP48_0020</name>
</gene>
<evidence type="ECO:0000256" key="1">
    <source>
        <dbReference type="SAM" id="MobiDB-lite"/>
    </source>
</evidence>
<evidence type="ECO:0000313" key="4">
    <source>
        <dbReference type="Proteomes" id="UP000028560"/>
    </source>
</evidence>
<organism evidence="3 4">
    <name type="scientific">Pseudomonas phage MP48</name>
    <dbReference type="NCBI Taxonomy" id="1391190"/>
    <lineage>
        <taxon>Viruses</taxon>
        <taxon>Duplodnaviria</taxon>
        <taxon>Heunggongvirae</taxon>
        <taxon>Uroviricota</taxon>
        <taxon>Caudoviricetes</taxon>
        <taxon>Casadabanvirus</taxon>
        <taxon>Casadabanvirus MP48</taxon>
    </lineage>
</organism>
<keyword evidence="2" id="KW-0472">Membrane</keyword>
<keyword evidence="4" id="KW-1185">Reference proteome</keyword>